<dbReference type="CTD" id="26047"/>
<proteinExistence type="inferred from homology"/>
<feature type="domain" description="EGF-like" evidence="15">
    <location>
        <begin position="372"/>
        <end position="409"/>
    </location>
</feature>
<dbReference type="GO" id="GO:0016020">
    <property type="term" value="C:membrane"/>
    <property type="evidence" value="ECO:0007669"/>
    <property type="project" value="UniProtKB-SubCell"/>
</dbReference>
<evidence type="ECO:0000256" key="4">
    <source>
        <dbReference type="ARBA" id="ARBA00022692"/>
    </source>
</evidence>
<evidence type="ECO:0000256" key="1">
    <source>
        <dbReference type="ARBA" id="ARBA00004479"/>
    </source>
</evidence>
<dbReference type="PROSITE" id="PS50025">
    <property type="entry name" value="LAM_G_DOMAIN"/>
    <property type="match status" value="3"/>
</dbReference>
<evidence type="ECO:0000256" key="6">
    <source>
        <dbReference type="ARBA" id="ARBA00022737"/>
    </source>
</evidence>
<dbReference type="FunFam" id="2.10.25.10:FF:000015">
    <property type="entry name" value="neurexin-1 isoform X1"/>
    <property type="match status" value="2"/>
</dbReference>
<evidence type="ECO:0000259" key="16">
    <source>
        <dbReference type="PROSITE" id="PS51406"/>
    </source>
</evidence>
<comment type="similarity">
    <text evidence="2">Belongs to the neurexin family.</text>
</comment>
<evidence type="ECO:0000256" key="3">
    <source>
        <dbReference type="ARBA" id="ARBA00022536"/>
    </source>
</evidence>
<dbReference type="Gene3D" id="2.10.25.10">
    <property type="entry name" value="Laminin"/>
    <property type="match status" value="2"/>
</dbReference>
<dbReference type="InterPro" id="IPR001791">
    <property type="entry name" value="Laminin_G"/>
</dbReference>
<evidence type="ECO:0000313" key="18">
    <source>
        <dbReference type="RefSeq" id="XP_007954144.1"/>
    </source>
</evidence>
<dbReference type="InterPro" id="IPR000742">
    <property type="entry name" value="EGF"/>
</dbReference>
<accession>A0A8B7B2M5</accession>
<keyword evidence="9 11" id="KW-1015">Disulfide bond</keyword>
<keyword evidence="8" id="KW-0472">Membrane</keyword>
<feature type="domain" description="Laminin G" evidence="14">
    <location>
        <begin position="191"/>
        <end position="370"/>
    </location>
</feature>
<dbReference type="AlphaFoldDB" id="A0A8B7B2M5"/>
<evidence type="ECO:0000256" key="9">
    <source>
        <dbReference type="ARBA" id="ARBA00023157"/>
    </source>
</evidence>
<dbReference type="InterPro" id="IPR013320">
    <property type="entry name" value="ConA-like_dom_sf"/>
</dbReference>
<comment type="caution">
    <text evidence="10">Lacks conserved residue(s) required for the propagation of feature annotation.</text>
</comment>
<feature type="domain" description="F5/8 type C" evidence="13">
    <location>
        <begin position="1"/>
        <end position="47"/>
    </location>
</feature>
<evidence type="ECO:0000256" key="12">
    <source>
        <dbReference type="SAM" id="MobiDB-lite"/>
    </source>
</evidence>
<dbReference type="InterPro" id="IPR000421">
    <property type="entry name" value="FA58C"/>
</dbReference>
<keyword evidence="5" id="KW-0732">Signal</keyword>
<evidence type="ECO:0000256" key="2">
    <source>
        <dbReference type="ARBA" id="ARBA00010241"/>
    </source>
</evidence>
<evidence type="ECO:0000313" key="17">
    <source>
        <dbReference type="Proteomes" id="UP000694850"/>
    </source>
</evidence>
<evidence type="ECO:0000256" key="5">
    <source>
        <dbReference type="ARBA" id="ARBA00022729"/>
    </source>
</evidence>
<dbReference type="PROSITE" id="PS50022">
    <property type="entry name" value="FA58C_3"/>
    <property type="match status" value="1"/>
</dbReference>
<dbReference type="PANTHER" id="PTHR15036:SF33">
    <property type="entry name" value="CONTACTIN-ASSOCIATED PROTEIN-LIKE 2"/>
    <property type="match status" value="1"/>
</dbReference>
<dbReference type="GeneID" id="103210026"/>
<dbReference type="Gene3D" id="2.60.120.260">
    <property type="entry name" value="Galactose-binding domain-like"/>
    <property type="match status" value="1"/>
</dbReference>
<organism evidence="17 18">
    <name type="scientific">Orycteropus afer afer</name>
    <dbReference type="NCBI Taxonomy" id="1230840"/>
    <lineage>
        <taxon>Eukaryota</taxon>
        <taxon>Metazoa</taxon>
        <taxon>Chordata</taxon>
        <taxon>Craniata</taxon>
        <taxon>Vertebrata</taxon>
        <taxon>Euteleostomi</taxon>
        <taxon>Mammalia</taxon>
        <taxon>Eutheria</taxon>
        <taxon>Afrotheria</taxon>
        <taxon>Tubulidentata</taxon>
        <taxon>Orycteropodidae</taxon>
        <taxon>Orycteropus</taxon>
    </lineage>
</organism>
<protein>
    <submittedName>
        <fullName evidence="18">Contactin-associated protein-like 2</fullName>
    </submittedName>
</protein>
<feature type="domain" description="Laminin G" evidence="14">
    <location>
        <begin position="831"/>
        <end position="1029"/>
    </location>
</feature>
<name>A0A8B7B2M5_ORYAF</name>
<dbReference type="Gene3D" id="2.60.120.200">
    <property type="match status" value="4"/>
</dbReference>
<feature type="disulfide bond" evidence="11">
    <location>
        <begin position="751"/>
        <end position="778"/>
    </location>
</feature>
<dbReference type="SUPFAM" id="SSF57196">
    <property type="entry name" value="EGF/Laminin"/>
    <property type="match status" value="1"/>
</dbReference>
<dbReference type="Pfam" id="PF02210">
    <property type="entry name" value="Laminin_G_2"/>
    <property type="match status" value="4"/>
</dbReference>
<dbReference type="SUPFAM" id="SSF56496">
    <property type="entry name" value="Fibrinogen C-terminal domain-like"/>
    <property type="match status" value="1"/>
</dbReference>
<dbReference type="CDD" id="cd00054">
    <property type="entry name" value="EGF_CA"/>
    <property type="match status" value="1"/>
</dbReference>
<feature type="domain" description="EGF-like" evidence="15">
    <location>
        <begin position="779"/>
        <end position="817"/>
    </location>
</feature>
<dbReference type="SUPFAM" id="SSF49899">
    <property type="entry name" value="Concanavalin A-like lectins/glucanases"/>
    <property type="match status" value="4"/>
</dbReference>
<dbReference type="FunFam" id="2.60.120.200:FF:000026">
    <property type="entry name" value="contactin-associated protein-like 4 isoform X1"/>
    <property type="match status" value="1"/>
</dbReference>
<evidence type="ECO:0000256" key="8">
    <source>
        <dbReference type="ARBA" id="ARBA00023136"/>
    </source>
</evidence>
<dbReference type="PROSITE" id="PS51406">
    <property type="entry name" value="FIBRINOGEN_C_2"/>
    <property type="match status" value="1"/>
</dbReference>
<evidence type="ECO:0000259" key="13">
    <source>
        <dbReference type="PROSITE" id="PS50022"/>
    </source>
</evidence>
<feature type="domain" description="Fibrinogen C-terminal" evidence="16">
    <location>
        <begin position="408"/>
        <end position="460"/>
    </location>
</feature>
<dbReference type="Gene3D" id="2.60.120.1000">
    <property type="match status" value="1"/>
</dbReference>
<dbReference type="RefSeq" id="XP_007954144.1">
    <property type="nucleotide sequence ID" value="XM_007955953.1"/>
</dbReference>
<feature type="domain" description="Laminin G" evidence="14">
    <location>
        <begin position="614"/>
        <end position="778"/>
    </location>
</feature>
<sequence>AFPGNTNSDGVVRHDLQHPVTARYVRLVPLDWNAEGRIGLRAEIYGCSYWADVINFDGYAVLPYRFRNKKMKTLKDVIALKFKTSESEGVILHGEGQQGDYITLELKKAQLVLSLNLGSNQLGPIYGHTSVTAGSLLDDHHWHAVAIGRQGRSINLTLDSSTQHFRTNGDFDYLDLDYEGNLSFSCVEPYTVPVFFNATSYLEVPGRHDQDLFSVSFQFRTWNPNGLLLFSPFAENLGAVEIDLTDSRVGVHINVTQTRMSQIDIASGSGLNNGQWHEVRFLAKENFAVLTIDGDEASAVRTNSPLQVKTSEKYFFGGVRHQAAASGLSLLQPSFQGCMQLIQVDDQLVNLDEVAQRKPGSFANVSIDMCAIIDRCVPNHCEHGGRCSQTWDSFKCTCDETGYSGATCHNPIYEPSCEAYKHLGQTSNYYWIDPDGSGPLAPLKVYCNMTEDKVWTVVSHDLHTQTTVVGYTPDKSSVTRLVYSASLDQISAITSSAEYCEQYVSYSCKMSRLLNTPDGSPYTWWVGKGNEKHYYWGGSGPGIQKCACGIERNCTDPRYHCNCDADHKQWTSKSGGTPVTTVSCLLCVPRAACLIAFLAQLCQTSRYTHWNYWNAASFPDPSSHLHFSTFQGETSADISFYFKTLIPRGVFLENLGNTDFIKLELKSATDVSFSFDVGNGPVELVVRAPTPLNDDQWHRVTAERNVQQASLQVDGLPPRVRKAPTEGHKRLELYSQLYVGAAGGQQGFLGCIRSLRMNGVTLDLEERAKVTSGFVSGCSGHCTSYGANCEHGGRCVEKYHGYSCDCTLTAYDGTFCNKDVGAFFEEGTWLRHNFQAAGTSAREAPSRGNSVPDPQSPAPDLAQEQLSLSFSTAKAPCVLVYISSHTTDFLAVLLKPTGSLQVRYNLGGTREPYTIELEHRSVANGQPHSLNITRQQRALVLQLDHYPRVTYHLPSSSDTLFNSPKSLFLGKVIETGKIDPEIHKYNTPGFTGCLSRVQFNHIAPLKAALRQTNASAQVHVQGQLVESNCGASPLTISPMSAATDPWHLDHLESASADFPYNPGQGQAIRNGVNRNSAIIGAIMNNDPNFTETIDESKREWLI</sequence>
<evidence type="ECO:0000259" key="14">
    <source>
        <dbReference type="PROSITE" id="PS50025"/>
    </source>
</evidence>
<dbReference type="PANTHER" id="PTHR15036">
    <property type="entry name" value="PIKACHURIN-LIKE PROTEIN"/>
    <property type="match status" value="1"/>
</dbReference>
<keyword evidence="7" id="KW-1133">Transmembrane helix</keyword>
<feature type="region of interest" description="Disordered" evidence="12">
    <location>
        <begin position="840"/>
        <end position="861"/>
    </location>
</feature>
<comment type="subcellular location">
    <subcellularLocation>
        <location evidence="1">Membrane</location>
        <topology evidence="1">Single-pass type I membrane protein</topology>
    </subcellularLocation>
</comment>
<gene>
    <name evidence="18" type="primary">CNTNAP2</name>
</gene>
<keyword evidence="3 10" id="KW-0245">EGF-like domain</keyword>
<dbReference type="FunFam" id="2.60.120.200:FF:000099">
    <property type="entry name" value="Contactin associated protein 1"/>
    <property type="match status" value="1"/>
</dbReference>
<keyword evidence="4" id="KW-0812">Transmembrane</keyword>
<keyword evidence="6" id="KW-0677">Repeat</keyword>
<dbReference type="CDD" id="cd00110">
    <property type="entry name" value="LamG"/>
    <property type="match status" value="4"/>
</dbReference>
<evidence type="ECO:0000259" key="15">
    <source>
        <dbReference type="PROSITE" id="PS50026"/>
    </source>
</evidence>
<dbReference type="OrthoDB" id="26719at2759"/>
<dbReference type="InterPro" id="IPR050372">
    <property type="entry name" value="Neurexin-related_CASP"/>
</dbReference>
<keyword evidence="17" id="KW-1185">Reference proteome</keyword>
<dbReference type="Pfam" id="PF00754">
    <property type="entry name" value="F5_F8_type_C"/>
    <property type="match status" value="1"/>
</dbReference>
<dbReference type="PROSITE" id="PS01286">
    <property type="entry name" value="FA58C_2"/>
    <property type="match status" value="1"/>
</dbReference>
<reference evidence="18" key="1">
    <citation type="submission" date="2025-08" db="UniProtKB">
        <authorList>
            <consortium name="RefSeq"/>
        </authorList>
    </citation>
    <scope>IDENTIFICATION</scope>
</reference>
<dbReference type="NCBIfam" id="NF040941">
    <property type="entry name" value="GGGWT_bact"/>
    <property type="match status" value="1"/>
</dbReference>
<evidence type="ECO:0000256" key="7">
    <source>
        <dbReference type="ARBA" id="ARBA00022989"/>
    </source>
</evidence>
<dbReference type="InterPro" id="IPR036056">
    <property type="entry name" value="Fibrinogen-like_C"/>
</dbReference>
<feature type="non-terminal residue" evidence="18">
    <location>
        <position position="1"/>
    </location>
</feature>
<dbReference type="PROSITE" id="PS50026">
    <property type="entry name" value="EGF_3"/>
    <property type="match status" value="2"/>
</dbReference>
<evidence type="ECO:0000256" key="11">
    <source>
        <dbReference type="PROSITE-ProRule" id="PRU00122"/>
    </source>
</evidence>
<dbReference type="SMART" id="SM00282">
    <property type="entry name" value="LamG"/>
    <property type="match status" value="4"/>
</dbReference>
<dbReference type="FunFam" id="2.60.120.200:FF:000082">
    <property type="entry name" value="Contactin associated protein 1"/>
    <property type="match status" value="1"/>
</dbReference>
<dbReference type="InterPro" id="IPR002181">
    <property type="entry name" value="Fibrinogen_a/b/g_C_dom"/>
</dbReference>
<dbReference type="SMART" id="SM00181">
    <property type="entry name" value="EGF"/>
    <property type="match status" value="2"/>
</dbReference>
<evidence type="ECO:0000256" key="10">
    <source>
        <dbReference type="PROSITE-ProRule" id="PRU00076"/>
    </source>
</evidence>
<dbReference type="Proteomes" id="UP000694850">
    <property type="component" value="Unplaced"/>
</dbReference>